<dbReference type="RefSeq" id="WP_242374621.1">
    <property type="nucleotide sequence ID" value="NZ_JAKRKC020000001.1"/>
</dbReference>
<evidence type="ECO:0000313" key="3">
    <source>
        <dbReference type="Proteomes" id="UP001317259"/>
    </source>
</evidence>
<feature type="compositionally biased region" description="Polar residues" evidence="1">
    <location>
        <begin position="66"/>
        <end position="79"/>
    </location>
</feature>
<dbReference type="EMBL" id="JAKRKC020000001">
    <property type="protein sequence ID" value="MCK2214249.1"/>
    <property type="molecule type" value="Genomic_DNA"/>
</dbReference>
<reference evidence="2 3" key="1">
    <citation type="submission" date="2022-04" db="EMBL/GenBank/DDBJ databases">
        <title>Genome draft of Actinomadura sp. ATCC 31491.</title>
        <authorList>
            <person name="Shi X."/>
            <person name="Du Y."/>
        </authorList>
    </citation>
    <scope>NUCLEOTIDE SEQUENCE [LARGE SCALE GENOMIC DNA]</scope>
    <source>
        <strain evidence="2 3">ATCC 31491</strain>
    </source>
</reference>
<protein>
    <submittedName>
        <fullName evidence="2">Uncharacterized protein</fullName>
    </submittedName>
</protein>
<evidence type="ECO:0000256" key="1">
    <source>
        <dbReference type="SAM" id="MobiDB-lite"/>
    </source>
</evidence>
<organism evidence="2 3">
    <name type="scientific">Actinomadura luzonensis</name>
    <dbReference type="NCBI Taxonomy" id="2805427"/>
    <lineage>
        <taxon>Bacteria</taxon>
        <taxon>Bacillati</taxon>
        <taxon>Actinomycetota</taxon>
        <taxon>Actinomycetes</taxon>
        <taxon>Streptosporangiales</taxon>
        <taxon>Thermomonosporaceae</taxon>
        <taxon>Actinomadura</taxon>
    </lineage>
</organism>
<name>A0ABT0FPJ9_9ACTN</name>
<gene>
    <name evidence="2" type="ORF">MF672_010670</name>
</gene>
<proteinExistence type="predicted"/>
<feature type="region of interest" description="Disordered" evidence="1">
    <location>
        <begin position="52"/>
        <end position="79"/>
    </location>
</feature>
<dbReference type="Proteomes" id="UP001317259">
    <property type="component" value="Unassembled WGS sequence"/>
</dbReference>
<sequence length="79" mass="8814">MKLRIIGTLAEIRQEIERLDDHYGRDRVTTSKPYPARREPPGTFRVYAEVAPGPVTVPDPTDKTSEVSQAQTQETSGTT</sequence>
<evidence type="ECO:0000313" key="2">
    <source>
        <dbReference type="EMBL" id="MCK2214249.1"/>
    </source>
</evidence>
<accession>A0ABT0FPJ9</accession>
<keyword evidence="3" id="KW-1185">Reference proteome</keyword>
<comment type="caution">
    <text evidence="2">The sequence shown here is derived from an EMBL/GenBank/DDBJ whole genome shotgun (WGS) entry which is preliminary data.</text>
</comment>